<evidence type="ECO:0000313" key="2">
    <source>
        <dbReference type="Proteomes" id="UP000041254"/>
    </source>
</evidence>
<keyword evidence="2" id="KW-1185">Reference proteome</keyword>
<dbReference type="EMBL" id="CDMY01000372">
    <property type="protein sequence ID" value="CEM06893.1"/>
    <property type="molecule type" value="Genomic_DNA"/>
</dbReference>
<dbReference type="InParanoid" id="A0A0G4F3U4"/>
<dbReference type="VEuPathDB" id="CryptoDB:Vbra_1316"/>
<sequence length="101" mass="11062">MGLSALVSAEHIPIEDSLPPMQGIGDNKPCTKSRDCPKGLRCFKEIYESGNIAENGLCKERGGLGDHCTLTKWCGDGLMCADWFSPYFGEHNLKCLRLVDA</sequence>
<evidence type="ECO:0000313" key="1">
    <source>
        <dbReference type="EMBL" id="CEM06893.1"/>
    </source>
</evidence>
<proteinExistence type="predicted"/>
<gene>
    <name evidence="1" type="ORF">Vbra_1316</name>
</gene>
<evidence type="ECO:0008006" key="3">
    <source>
        <dbReference type="Google" id="ProtNLM"/>
    </source>
</evidence>
<organism evidence="1 2">
    <name type="scientific">Vitrella brassicaformis (strain CCMP3155)</name>
    <dbReference type="NCBI Taxonomy" id="1169540"/>
    <lineage>
        <taxon>Eukaryota</taxon>
        <taxon>Sar</taxon>
        <taxon>Alveolata</taxon>
        <taxon>Colpodellida</taxon>
        <taxon>Vitrellaceae</taxon>
        <taxon>Vitrella</taxon>
    </lineage>
</organism>
<dbReference type="PhylomeDB" id="A0A0G4F3U4"/>
<reference evidence="1 2" key="1">
    <citation type="submission" date="2014-11" db="EMBL/GenBank/DDBJ databases">
        <authorList>
            <person name="Zhu J."/>
            <person name="Qi W."/>
            <person name="Song R."/>
        </authorList>
    </citation>
    <scope>NUCLEOTIDE SEQUENCE [LARGE SCALE GENOMIC DNA]</scope>
</reference>
<dbReference type="Proteomes" id="UP000041254">
    <property type="component" value="Unassembled WGS sequence"/>
</dbReference>
<dbReference type="OrthoDB" id="7984201at2759"/>
<protein>
    <recommendedName>
        <fullName evidence="3">Dickkopf N-terminal cysteine-rich domain-containing protein</fullName>
    </recommendedName>
</protein>
<dbReference type="AlphaFoldDB" id="A0A0G4F3U4"/>
<accession>A0A0G4F3U4</accession>
<name>A0A0G4F3U4_VITBC</name>